<keyword evidence="2" id="KW-0805">Transcription regulation</keyword>
<evidence type="ECO:0000256" key="3">
    <source>
        <dbReference type="ARBA" id="ARBA00023125"/>
    </source>
</evidence>
<dbReference type="PANTHER" id="PTHR44042:SF67">
    <property type="entry name" value="MYB-LIKE PROTEIN I"/>
    <property type="match status" value="1"/>
</dbReference>
<feature type="domain" description="SANT" evidence="8">
    <location>
        <begin position="111"/>
        <end position="164"/>
    </location>
</feature>
<dbReference type="FunFam" id="1.10.10.60:FF:000009">
    <property type="entry name" value="transcription factor MYB1R1"/>
    <property type="match status" value="1"/>
</dbReference>
<keyword evidence="3" id="KW-0238">DNA-binding</keyword>
<dbReference type="EMBL" id="JRKL02003928">
    <property type="protein sequence ID" value="KAF3953809.1"/>
    <property type="molecule type" value="Genomic_DNA"/>
</dbReference>
<organism evidence="10 11">
    <name type="scientific">Castanea mollissima</name>
    <name type="common">Chinese chestnut</name>
    <dbReference type="NCBI Taxonomy" id="60419"/>
    <lineage>
        <taxon>Eukaryota</taxon>
        <taxon>Viridiplantae</taxon>
        <taxon>Streptophyta</taxon>
        <taxon>Embryophyta</taxon>
        <taxon>Tracheophyta</taxon>
        <taxon>Spermatophyta</taxon>
        <taxon>Magnoliopsida</taxon>
        <taxon>eudicotyledons</taxon>
        <taxon>Gunneridae</taxon>
        <taxon>Pentapetalae</taxon>
        <taxon>rosids</taxon>
        <taxon>fabids</taxon>
        <taxon>Fagales</taxon>
        <taxon>Fagaceae</taxon>
        <taxon>Castanea</taxon>
    </lineage>
</organism>
<dbReference type="PANTHER" id="PTHR44042">
    <property type="entry name" value="DUPLICATED HOMEODOMAIN-LIKE SUPERFAMILY PROTEIN-RELATED"/>
    <property type="match status" value="1"/>
</dbReference>
<dbReference type="Pfam" id="PF00249">
    <property type="entry name" value="Myb_DNA-binding"/>
    <property type="match status" value="1"/>
</dbReference>
<dbReference type="Proteomes" id="UP000737018">
    <property type="component" value="Unassembled WGS sequence"/>
</dbReference>
<sequence>MSLTRNISNQSSIGDSSSWSRVQDKLFEEAIVVFPEGTQDRWEKIATQVLGKSPLEVRRHYEDLVHDLLEIDSGRVELPSYGDEFDSVGQSSEYSEGPVDFGSKAKETQRRRGVPWTEEEHRLFLYGLQQFGKGDWRSISRKAVKSRTPTQVASHAQKYFLRQNSVKKERKKCSIHDITTVEEAANSVGLGQINDQIWEMGPAMPLCDHQSLEEYNKGFGFSF</sequence>
<dbReference type="AlphaFoldDB" id="A0A8J4QVY0"/>
<dbReference type="SMART" id="SM00717">
    <property type="entry name" value="SANT"/>
    <property type="match status" value="2"/>
</dbReference>
<feature type="region of interest" description="Disordered" evidence="6">
    <location>
        <begin position="82"/>
        <end position="113"/>
    </location>
</feature>
<feature type="domain" description="Myb-like" evidence="7">
    <location>
        <begin position="108"/>
        <end position="160"/>
    </location>
</feature>
<evidence type="ECO:0000256" key="5">
    <source>
        <dbReference type="ARBA" id="ARBA00023242"/>
    </source>
</evidence>
<evidence type="ECO:0008006" key="12">
    <source>
        <dbReference type="Google" id="ProtNLM"/>
    </source>
</evidence>
<keyword evidence="4" id="KW-0804">Transcription</keyword>
<dbReference type="Pfam" id="PF23082">
    <property type="entry name" value="Myb_DNA-binding_2"/>
    <property type="match status" value="1"/>
</dbReference>
<comment type="caution">
    <text evidence="10">The sequence shown here is derived from an EMBL/GenBank/DDBJ whole genome shotgun (WGS) entry which is preliminary data.</text>
</comment>
<dbReference type="GO" id="GO:0003677">
    <property type="term" value="F:DNA binding"/>
    <property type="evidence" value="ECO:0007669"/>
    <property type="project" value="UniProtKB-KW"/>
</dbReference>
<proteinExistence type="predicted"/>
<dbReference type="NCBIfam" id="TIGR01557">
    <property type="entry name" value="myb_SHAQKYF"/>
    <property type="match status" value="1"/>
</dbReference>
<evidence type="ECO:0000313" key="11">
    <source>
        <dbReference type="Proteomes" id="UP000737018"/>
    </source>
</evidence>
<feature type="domain" description="HTH myb-type" evidence="9">
    <location>
        <begin position="108"/>
        <end position="164"/>
    </location>
</feature>
<comment type="subcellular location">
    <subcellularLocation>
        <location evidence="1">Nucleus</location>
    </subcellularLocation>
</comment>
<evidence type="ECO:0000256" key="2">
    <source>
        <dbReference type="ARBA" id="ARBA00023015"/>
    </source>
</evidence>
<accession>A0A8J4QVY0</accession>
<dbReference type="InterPro" id="IPR009057">
    <property type="entry name" value="Homeodomain-like_sf"/>
</dbReference>
<evidence type="ECO:0000256" key="1">
    <source>
        <dbReference type="ARBA" id="ARBA00004123"/>
    </source>
</evidence>
<dbReference type="GO" id="GO:0005634">
    <property type="term" value="C:nucleus"/>
    <property type="evidence" value="ECO:0007669"/>
    <property type="project" value="UniProtKB-SubCell"/>
</dbReference>
<dbReference type="Gene3D" id="1.10.10.60">
    <property type="entry name" value="Homeodomain-like"/>
    <property type="match status" value="2"/>
</dbReference>
<dbReference type="PROSITE" id="PS50090">
    <property type="entry name" value="MYB_LIKE"/>
    <property type="match status" value="2"/>
</dbReference>
<gene>
    <name evidence="10" type="ORF">CMV_020781</name>
</gene>
<evidence type="ECO:0000256" key="6">
    <source>
        <dbReference type="SAM" id="MobiDB-lite"/>
    </source>
</evidence>
<dbReference type="OrthoDB" id="118550at2759"/>
<name>A0A8J4QVY0_9ROSI</name>
<evidence type="ECO:0000259" key="8">
    <source>
        <dbReference type="PROSITE" id="PS51293"/>
    </source>
</evidence>
<evidence type="ECO:0000256" key="4">
    <source>
        <dbReference type="ARBA" id="ARBA00023163"/>
    </source>
</evidence>
<dbReference type="InterPro" id="IPR001005">
    <property type="entry name" value="SANT/Myb"/>
</dbReference>
<dbReference type="CDD" id="cd00167">
    <property type="entry name" value="SANT"/>
    <property type="match status" value="2"/>
</dbReference>
<keyword evidence="5" id="KW-0539">Nucleus</keyword>
<protein>
    <recommendedName>
        <fullName evidence="12">MYB transcription factor</fullName>
    </recommendedName>
</protein>
<evidence type="ECO:0000259" key="7">
    <source>
        <dbReference type="PROSITE" id="PS50090"/>
    </source>
</evidence>
<feature type="domain" description="Myb-like" evidence="7">
    <location>
        <begin position="17"/>
        <end position="65"/>
    </location>
</feature>
<dbReference type="PROSITE" id="PS51294">
    <property type="entry name" value="HTH_MYB"/>
    <property type="match status" value="1"/>
</dbReference>
<evidence type="ECO:0000313" key="10">
    <source>
        <dbReference type="EMBL" id="KAF3953809.1"/>
    </source>
</evidence>
<dbReference type="SUPFAM" id="SSF46689">
    <property type="entry name" value="Homeodomain-like"/>
    <property type="match status" value="2"/>
</dbReference>
<dbReference type="InterPro" id="IPR006447">
    <property type="entry name" value="Myb_dom_plants"/>
</dbReference>
<dbReference type="InterPro" id="IPR017930">
    <property type="entry name" value="Myb_dom"/>
</dbReference>
<dbReference type="InterPro" id="IPR017884">
    <property type="entry name" value="SANT_dom"/>
</dbReference>
<reference evidence="10" key="1">
    <citation type="submission" date="2020-03" db="EMBL/GenBank/DDBJ databases">
        <title>Castanea mollissima Vanexum genome sequencing.</title>
        <authorList>
            <person name="Staton M."/>
        </authorList>
    </citation>
    <scope>NUCLEOTIDE SEQUENCE</scope>
    <source>
        <tissue evidence="10">Leaf</tissue>
    </source>
</reference>
<keyword evidence="11" id="KW-1185">Reference proteome</keyword>
<dbReference type="PROSITE" id="PS51293">
    <property type="entry name" value="SANT"/>
    <property type="match status" value="1"/>
</dbReference>
<dbReference type="FunFam" id="1.10.10.60:FF:000154">
    <property type="entry name" value="Transcription factor SRM1"/>
    <property type="match status" value="1"/>
</dbReference>
<evidence type="ECO:0000259" key="9">
    <source>
        <dbReference type="PROSITE" id="PS51294"/>
    </source>
</evidence>